<dbReference type="EMBL" id="JBBPBN010000022">
    <property type="protein sequence ID" value="KAK9011946.1"/>
    <property type="molecule type" value="Genomic_DNA"/>
</dbReference>
<evidence type="ECO:0000313" key="5">
    <source>
        <dbReference type="Proteomes" id="UP001396334"/>
    </source>
</evidence>
<keyword evidence="1" id="KW-0694">RNA-binding</keyword>
<dbReference type="InterPro" id="IPR012677">
    <property type="entry name" value="Nucleotide-bd_a/b_plait_sf"/>
</dbReference>
<accession>A0ABR2RGM0</accession>
<keyword evidence="5" id="KW-1185">Reference proteome</keyword>
<dbReference type="InterPro" id="IPR000504">
    <property type="entry name" value="RRM_dom"/>
</dbReference>
<dbReference type="PROSITE" id="PS50102">
    <property type="entry name" value="RRM"/>
    <property type="match status" value="1"/>
</dbReference>
<evidence type="ECO:0000259" key="3">
    <source>
        <dbReference type="PROSITE" id="PS50102"/>
    </source>
</evidence>
<name>A0ABR2RGM0_9ROSI</name>
<gene>
    <name evidence="4" type="ORF">V6N11_040017</name>
</gene>
<protein>
    <recommendedName>
        <fullName evidence="3">RRM domain-containing protein</fullName>
    </recommendedName>
</protein>
<evidence type="ECO:0000313" key="4">
    <source>
        <dbReference type="EMBL" id="KAK9011946.1"/>
    </source>
</evidence>
<feature type="domain" description="RRM" evidence="3">
    <location>
        <begin position="44"/>
        <end position="120"/>
    </location>
</feature>
<dbReference type="Gene3D" id="3.30.70.330">
    <property type="match status" value="1"/>
</dbReference>
<sequence length="185" mass="21837">MKRQGLLRQKQVSGSRSGRFRKHVQRREQFNQDNHVRRVNRRGVLVFINNVSKRIQPSTLREAFQEYGNITDVYIAYYNPRRIRFESTFAFKSSVASKGCTVESKQYVKNNPVRVDLTRGKDERSYKEALLSEKKECQEEMVGKNQTDRKMKQCAEELTGKNRIEQSNIRNQTMGADCRVRRRLL</sequence>
<dbReference type="SUPFAM" id="SSF54928">
    <property type="entry name" value="RNA-binding domain, RBD"/>
    <property type="match status" value="1"/>
</dbReference>
<evidence type="ECO:0000256" key="2">
    <source>
        <dbReference type="SAM" id="MobiDB-lite"/>
    </source>
</evidence>
<proteinExistence type="predicted"/>
<feature type="region of interest" description="Disordered" evidence="2">
    <location>
        <begin position="1"/>
        <end position="21"/>
    </location>
</feature>
<reference evidence="4 5" key="1">
    <citation type="journal article" date="2024" name="G3 (Bethesda)">
        <title>Genome assembly of Hibiscus sabdariffa L. provides insights into metabolisms of medicinal natural products.</title>
        <authorList>
            <person name="Kim T."/>
        </authorList>
    </citation>
    <scope>NUCLEOTIDE SEQUENCE [LARGE SCALE GENOMIC DNA]</scope>
    <source>
        <strain evidence="4">TK-2024</strain>
        <tissue evidence="4">Old leaves</tissue>
    </source>
</reference>
<dbReference type="Proteomes" id="UP001396334">
    <property type="component" value="Unassembled WGS sequence"/>
</dbReference>
<organism evidence="4 5">
    <name type="scientific">Hibiscus sabdariffa</name>
    <name type="common">roselle</name>
    <dbReference type="NCBI Taxonomy" id="183260"/>
    <lineage>
        <taxon>Eukaryota</taxon>
        <taxon>Viridiplantae</taxon>
        <taxon>Streptophyta</taxon>
        <taxon>Embryophyta</taxon>
        <taxon>Tracheophyta</taxon>
        <taxon>Spermatophyta</taxon>
        <taxon>Magnoliopsida</taxon>
        <taxon>eudicotyledons</taxon>
        <taxon>Gunneridae</taxon>
        <taxon>Pentapetalae</taxon>
        <taxon>rosids</taxon>
        <taxon>malvids</taxon>
        <taxon>Malvales</taxon>
        <taxon>Malvaceae</taxon>
        <taxon>Malvoideae</taxon>
        <taxon>Hibiscus</taxon>
    </lineage>
</organism>
<evidence type="ECO:0000256" key="1">
    <source>
        <dbReference type="PROSITE-ProRule" id="PRU00176"/>
    </source>
</evidence>
<dbReference type="InterPro" id="IPR035979">
    <property type="entry name" value="RBD_domain_sf"/>
</dbReference>
<comment type="caution">
    <text evidence="4">The sequence shown here is derived from an EMBL/GenBank/DDBJ whole genome shotgun (WGS) entry which is preliminary data.</text>
</comment>